<evidence type="ECO:0000259" key="22">
    <source>
        <dbReference type="SMART" id="SM00305"/>
    </source>
</evidence>
<feature type="signal peptide" evidence="21">
    <location>
        <begin position="1"/>
        <end position="23"/>
    </location>
</feature>
<comment type="subcellular location">
    <molecule>Sonic hedgehog protein</molecule>
    <subcellularLocation>
        <location evidence="20">Endoplasmic reticulum membrane</location>
    </subcellularLocation>
    <subcellularLocation>
        <location evidence="20">Golgi apparatus membrane</location>
    </subcellularLocation>
</comment>
<keyword evidence="17" id="KW-0504">Morphogen</keyword>
<dbReference type="GO" id="GO:0005509">
    <property type="term" value="F:calcium ion binding"/>
    <property type="evidence" value="ECO:0007669"/>
    <property type="project" value="TreeGrafter"/>
</dbReference>
<feature type="chain" id="PRO_5026934448" description="Hedgehog protein" evidence="21">
    <location>
        <begin position="24"/>
        <end position="414"/>
    </location>
</feature>
<evidence type="ECO:0000256" key="20">
    <source>
        <dbReference type="RuleBase" id="RU280812"/>
    </source>
</evidence>
<evidence type="ECO:0000256" key="21">
    <source>
        <dbReference type="SAM" id="SignalP"/>
    </source>
</evidence>
<evidence type="ECO:0000256" key="12">
    <source>
        <dbReference type="ARBA" id="ARBA00022813"/>
    </source>
</evidence>
<evidence type="ECO:0000259" key="23">
    <source>
        <dbReference type="SMART" id="SM00306"/>
    </source>
</evidence>
<comment type="similarity">
    <text evidence="3 20">Belongs to the hedgehog family.</text>
</comment>
<evidence type="ECO:0000256" key="11">
    <source>
        <dbReference type="ARBA" id="ARBA00022801"/>
    </source>
</evidence>
<dbReference type="InParanoid" id="A0A6J2YVS3"/>
<keyword evidence="11 20" id="KW-0378">Hydrolase</keyword>
<evidence type="ECO:0000256" key="13">
    <source>
        <dbReference type="ARBA" id="ARBA00022837"/>
    </source>
</evidence>
<feature type="domain" description="Hint" evidence="23">
    <location>
        <begin position="196"/>
        <end position="295"/>
    </location>
</feature>
<keyword evidence="16" id="KW-0449">Lipoprotein</keyword>
<dbReference type="InterPro" id="IPR006141">
    <property type="entry name" value="Intein_N"/>
</dbReference>
<name>A0A6J2YVS3_SITOR</name>
<feature type="domain" description="Hint" evidence="22">
    <location>
        <begin position="297"/>
        <end position="341"/>
    </location>
</feature>
<dbReference type="GO" id="GO:0007267">
    <property type="term" value="P:cell-cell signaling"/>
    <property type="evidence" value="ECO:0007669"/>
    <property type="project" value="InterPro"/>
</dbReference>
<keyword evidence="12 20" id="KW-0068">Autocatalytic cleavage</keyword>
<keyword evidence="9" id="KW-0479">Metal-binding</keyword>
<evidence type="ECO:0000256" key="15">
    <source>
        <dbReference type="ARBA" id="ARBA00023139"/>
    </source>
</evidence>
<dbReference type="InterPro" id="IPR050387">
    <property type="entry name" value="Hedgehog_Signaling"/>
</dbReference>
<dbReference type="InterPro" id="IPR003586">
    <property type="entry name" value="Hint_dom_C"/>
</dbReference>
<evidence type="ECO:0000256" key="2">
    <source>
        <dbReference type="ARBA" id="ARBA00004496"/>
    </source>
</evidence>
<protein>
    <recommendedName>
        <fullName evidence="20">Hedgehog protein</fullName>
    </recommendedName>
</protein>
<evidence type="ECO:0000256" key="3">
    <source>
        <dbReference type="ARBA" id="ARBA00010649"/>
    </source>
</evidence>
<comment type="catalytic activity">
    <reaction evidence="19">
        <text>glycyl-L-cysteinyl-[protein] + cholesterol + H(+) = [protein]-C-terminal glycyl cholesterol ester + N-terminal L-cysteinyl-[protein]</text>
        <dbReference type="Rhea" id="RHEA:59504"/>
        <dbReference type="Rhea" id="RHEA-COMP:12707"/>
        <dbReference type="Rhea" id="RHEA-COMP:15369"/>
        <dbReference type="Rhea" id="RHEA-COMP:15374"/>
        <dbReference type="ChEBI" id="CHEBI:15378"/>
        <dbReference type="ChEBI" id="CHEBI:16113"/>
        <dbReference type="ChEBI" id="CHEBI:65250"/>
        <dbReference type="ChEBI" id="CHEBI:143135"/>
        <dbReference type="ChEBI" id="CHEBI:143140"/>
    </reaction>
    <physiologicalReaction direction="left-to-right" evidence="19">
        <dbReference type="Rhea" id="RHEA:59505"/>
    </physiologicalReaction>
</comment>
<dbReference type="SUPFAM" id="SSF51294">
    <property type="entry name" value="Hedgehog/intein (Hint) domain"/>
    <property type="match status" value="1"/>
</dbReference>
<keyword evidence="7" id="KW-0808">Transferase</keyword>
<comment type="function">
    <text evidence="18">The C-terminal part of the hedgehog protein precursor displays an autoproteolysis activity that results in the cleavage of the full-length protein into two parts (N-product and C-product). In addition, the C-terminal part displays a cholesterol transferase activity that results by the covalent attachment of a cholesterol moiety to the C-terminal of the newly generated N-product. Once cleaved, the C-product has no signaling activity and diffuses from the cell.</text>
</comment>
<dbReference type="GO" id="GO:0016015">
    <property type="term" value="F:morphogen activity"/>
    <property type="evidence" value="ECO:0007669"/>
    <property type="project" value="UniProtKB-KW"/>
</dbReference>
<comment type="subcellular location">
    <molecule>Protein hedgehog N-product</molecule>
    <subcellularLocation>
        <location evidence="20">Cell membrane</location>
        <topology evidence="20">Lipid-anchor</topology>
    </subcellularLocation>
</comment>
<dbReference type="GO" id="GO:0016540">
    <property type="term" value="P:protein autoprocessing"/>
    <property type="evidence" value="ECO:0007669"/>
    <property type="project" value="InterPro"/>
</dbReference>
<keyword evidence="8" id="KW-0709">Segmentation polarity protein</keyword>
<dbReference type="GO" id="GO:0008233">
    <property type="term" value="F:peptidase activity"/>
    <property type="evidence" value="ECO:0007669"/>
    <property type="project" value="UniProtKB-UniRule"/>
</dbReference>
<dbReference type="Gene3D" id="3.30.1380.10">
    <property type="match status" value="1"/>
</dbReference>
<dbReference type="GO" id="GO:0048731">
    <property type="term" value="P:system development"/>
    <property type="evidence" value="ECO:0007669"/>
    <property type="project" value="UniProtKB-ARBA"/>
</dbReference>
<comment type="subcellular location">
    <subcellularLocation>
        <location evidence="2">Cytoplasm</location>
    </subcellularLocation>
    <subcellularLocation>
        <location evidence="1">Nucleus</location>
    </subcellularLocation>
</comment>
<dbReference type="GO" id="GO:0010468">
    <property type="term" value="P:regulation of gene expression"/>
    <property type="evidence" value="ECO:0007669"/>
    <property type="project" value="TreeGrafter"/>
</dbReference>
<reference evidence="25" key="1">
    <citation type="submission" date="2025-08" db="UniProtKB">
        <authorList>
            <consortium name="RefSeq"/>
        </authorList>
    </citation>
    <scope>IDENTIFICATION</scope>
    <source>
        <tissue evidence="25">Gonads</tissue>
    </source>
</reference>
<keyword evidence="13" id="KW-0106">Calcium</keyword>
<dbReference type="SUPFAM" id="SSF55166">
    <property type="entry name" value="Hedgehog/DD-peptidase"/>
    <property type="match status" value="1"/>
</dbReference>
<evidence type="ECO:0000256" key="7">
    <source>
        <dbReference type="ARBA" id="ARBA00022679"/>
    </source>
</evidence>
<dbReference type="GO" id="GO:0016539">
    <property type="term" value="P:intein-mediated protein splicing"/>
    <property type="evidence" value="ECO:0007669"/>
    <property type="project" value="InterPro"/>
</dbReference>
<comment type="function">
    <molecule>Protein hedgehog N-product</molecule>
    <text evidence="20">The dually lipidated hedgehog protein N-product is a morphogen which is essential for a variety of patterning events during development.</text>
</comment>
<dbReference type="InterPro" id="IPR000320">
    <property type="entry name" value="Hedgehog_signalling_dom"/>
</dbReference>
<keyword evidence="5 20" id="KW-1003">Cell membrane</keyword>
<keyword evidence="10 20" id="KW-0732">Signal</keyword>
<dbReference type="RefSeq" id="XP_030768223.1">
    <property type="nucleotide sequence ID" value="XM_030912363.1"/>
</dbReference>
<proteinExistence type="inferred from homology"/>
<gene>
    <name evidence="25" type="primary">LOC115891803</name>
</gene>
<keyword evidence="6 20" id="KW-0645">Protease</keyword>
<evidence type="ECO:0000313" key="24">
    <source>
        <dbReference type="Proteomes" id="UP000504635"/>
    </source>
</evidence>
<dbReference type="InterPro" id="IPR003587">
    <property type="entry name" value="Hint_dom_N"/>
</dbReference>
<evidence type="ECO:0000256" key="18">
    <source>
        <dbReference type="ARBA" id="ARBA00045369"/>
    </source>
</evidence>
<accession>A0A6J2YVS3</accession>
<dbReference type="Gene3D" id="2.170.16.10">
    <property type="entry name" value="Hedgehog/Intein (Hint) domain"/>
    <property type="match status" value="1"/>
</dbReference>
<dbReference type="GO" id="GO:0005113">
    <property type="term" value="F:patched binding"/>
    <property type="evidence" value="ECO:0007669"/>
    <property type="project" value="TreeGrafter"/>
</dbReference>
<dbReference type="Proteomes" id="UP000504635">
    <property type="component" value="Unplaced"/>
</dbReference>
<sequence length="414" mass="46048">MSLKWLVLTLFLVLVGLSGWVRGCGPGRGAFKRRGPKKLTPLVFKQHVPNVPEHTLTASGAAEGKVSKNDSRFRDLQPNYSGDIVFKDEEGTGADRLMTGRCNEKLNTLAISVMNQWPGIKLVVIEGWDEEGDHAPESLHYEGRAVDIMTSDREKSKLGMLARLAVEAGFDWVFYESRNHIHCSVKSESSQAAKYGGCFTGESTVLTSTGVQRPLSQLRVGESILATDPSTKKLVFSEVLLFLDYDPTQNRQFLHITLKSGRTLTVTPNHLVSLTDGRTVFAETLVVNQKLLVSDSVETLNEDIIINITRVYRRGVYAPLTRAGTVVVNGIVASCYATVDSQDIAHYAFMPLRLVWNVKLGLYRVWTLLNKPLEGWKRNAADEISKKQPDVGVHWYAKVLYSAATYLIPSRLHS</sequence>
<dbReference type="GO" id="GO:0005789">
    <property type="term" value="C:endoplasmic reticulum membrane"/>
    <property type="evidence" value="ECO:0007669"/>
    <property type="project" value="UniProtKB-SubCell"/>
</dbReference>
<evidence type="ECO:0000256" key="8">
    <source>
        <dbReference type="ARBA" id="ARBA00022716"/>
    </source>
</evidence>
<dbReference type="InterPro" id="IPR036844">
    <property type="entry name" value="Hint_dom_sf"/>
</dbReference>
<keyword evidence="4 20" id="KW-0217">Developmental protein</keyword>
<evidence type="ECO:0000256" key="14">
    <source>
        <dbReference type="ARBA" id="ARBA00023136"/>
    </source>
</evidence>
<dbReference type="GO" id="GO:0000139">
    <property type="term" value="C:Golgi membrane"/>
    <property type="evidence" value="ECO:0007669"/>
    <property type="project" value="UniProtKB-SubCell"/>
</dbReference>
<dbReference type="SMART" id="SM00305">
    <property type="entry name" value="HintC"/>
    <property type="match status" value="1"/>
</dbReference>
<keyword evidence="20" id="KW-0256">Endoplasmic reticulum</keyword>
<dbReference type="GO" id="GO:0005634">
    <property type="term" value="C:nucleus"/>
    <property type="evidence" value="ECO:0007669"/>
    <property type="project" value="UniProtKB-SubCell"/>
</dbReference>
<dbReference type="InterPro" id="IPR009045">
    <property type="entry name" value="Zn_M74/Hedgehog-like"/>
</dbReference>
<dbReference type="InterPro" id="IPR001657">
    <property type="entry name" value="Hedgehog"/>
</dbReference>
<evidence type="ECO:0000256" key="1">
    <source>
        <dbReference type="ARBA" id="ARBA00004123"/>
    </source>
</evidence>
<dbReference type="AlphaFoldDB" id="A0A6J2YVS3"/>
<dbReference type="PRINTS" id="PR00632">
    <property type="entry name" value="SONICHHOG"/>
</dbReference>
<evidence type="ECO:0000256" key="19">
    <source>
        <dbReference type="ARBA" id="ARBA00048589"/>
    </source>
</evidence>
<dbReference type="OrthoDB" id="5212at2759"/>
<evidence type="ECO:0000256" key="4">
    <source>
        <dbReference type="ARBA" id="ARBA00022473"/>
    </source>
</evidence>
<dbReference type="CDD" id="cd00081">
    <property type="entry name" value="Hint"/>
    <property type="match status" value="1"/>
</dbReference>
<evidence type="ECO:0000256" key="10">
    <source>
        <dbReference type="ARBA" id="ARBA00022729"/>
    </source>
</evidence>
<keyword evidence="24" id="KW-1185">Reference proteome</keyword>
<dbReference type="CTD" id="42737"/>
<organism evidence="24 25">
    <name type="scientific">Sitophilus oryzae</name>
    <name type="common">Rice weevil</name>
    <name type="synonym">Curculio oryzae</name>
    <dbReference type="NCBI Taxonomy" id="7048"/>
    <lineage>
        <taxon>Eukaryota</taxon>
        <taxon>Metazoa</taxon>
        <taxon>Ecdysozoa</taxon>
        <taxon>Arthropoda</taxon>
        <taxon>Hexapoda</taxon>
        <taxon>Insecta</taxon>
        <taxon>Pterygota</taxon>
        <taxon>Neoptera</taxon>
        <taxon>Endopterygota</taxon>
        <taxon>Coleoptera</taxon>
        <taxon>Polyphaga</taxon>
        <taxon>Cucujiformia</taxon>
        <taxon>Curculionidae</taxon>
        <taxon>Dryophthorinae</taxon>
        <taxon>Sitophilus</taxon>
    </lineage>
</organism>
<evidence type="ECO:0000256" key="16">
    <source>
        <dbReference type="ARBA" id="ARBA00023288"/>
    </source>
</evidence>
<dbReference type="GO" id="GO:0005886">
    <property type="term" value="C:plasma membrane"/>
    <property type="evidence" value="ECO:0007669"/>
    <property type="project" value="UniProtKB-SubCell"/>
</dbReference>
<dbReference type="PANTHER" id="PTHR11889">
    <property type="entry name" value="HEDGEHOG"/>
    <property type="match status" value="1"/>
</dbReference>
<dbReference type="FunCoup" id="A0A6J2YVS3">
    <property type="interactions" value="26"/>
</dbReference>
<dbReference type="FunFam" id="2.170.16.10:FF:000001">
    <property type="entry name" value="Indian hedgehog"/>
    <property type="match status" value="1"/>
</dbReference>
<dbReference type="GeneID" id="115891803"/>
<dbReference type="PANTHER" id="PTHR11889:SF31">
    <property type="entry name" value="PROTEIN HEDGEHOG"/>
    <property type="match status" value="1"/>
</dbReference>
<dbReference type="Pfam" id="PF01085">
    <property type="entry name" value="HH_signal"/>
    <property type="match status" value="1"/>
</dbReference>
<dbReference type="GO" id="GO:0005615">
    <property type="term" value="C:extracellular space"/>
    <property type="evidence" value="ECO:0007669"/>
    <property type="project" value="TreeGrafter"/>
</dbReference>
<dbReference type="Pfam" id="PF01079">
    <property type="entry name" value="Hint"/>
    <property type="match status" value="1"/>
</dbReference>
<keyword evidence="14 20" id="KW-0472">Membrane</keyword>
<dbReference type="InterPro" id="IPR001767">
    <property type="entry name" value="Hedgehog_Hint"/>
</dbReference>
<dbReference type="GO" id="GO:0001708">
    <property type="term" value="P:cell fate specification"/>
    <property type="evidence" value="ECO:0007669"/>
    <property type="project" value="TreeGrafter"/>
</dbReference>
<evidence type="ECO:0000256" key="6">
    <source>
        <dbReference type="ARBA" id="ARBA00022670"/>
    </source>
</evidence>
<dbReference type="KEGG" id="soy:115891803"/>
<dbReference type="PROSITE" id="PS50817">
    <property type="entry name" value="INTEIN_N_TER"/>
    <property type="match status" value="1"/>
</dbReference>
<evidence type="ECO:0000256" key="17">
    <source>
        <dbReference type="ARBA" id="ARBA00023301"/>
    </source>
</evidence>
<evidence type="ECO:0000256" key="5">
    <source>
        <dbReference type="ARBA" id="ARBA00022475"/>
    </source>
</evidence>
<keyword evidence="15" id="KW-0564">Palmitate</keyword>
<evidence type="ECO:0000256" key="9">
    <source>
        <dbReference type="ARBA" id="ARBA00022723"/>
    </source>
</evidence>
<evidence type="ECO:0000313" key="25">
    <source>
        <dbReference type="RefSeq" id="XP_030768223.1"/>
    </source>
</evidence>
<dbReference type="GO" id="GO:0009653">
    <property type="term" value="P:anatomical structure morphogenesis"/>
    <property type="evidence" value="ECO:0007669"/>
    <property type="project" value="UniProtKB-KW"/>
</dbReference>
<dbReference type="GO" id="GO:0007367">
    <property type="term" value="P:segment polarity determination"/>
    <property type="evidence" value="ECO:0007669"/>
    <property type="project" value="UniProtKB-KW"/>
</dbReference>
<dbReference type="GO" id="GO:0016740">
    <property type="term" value="F:transferase activity"/>
    <property type="evidence" value="ECO:0007669"/>
    <property type="project" value="UniProtKB-KW"/>
</dbReference>
<dbReference type="GO" id="GO:0007224">
    <property type="term" value="P:smoothened signaling pathway"/>
    <property type="evidence" value="ECO:0007669"/>
    <property type="project" value="TreeGrafter"/>
</dbReference>
<comment type="function">
    <molecule>Protein hedgehog</molecule>
    <text evidence="20">The C-terminal part of the hedgehog protein precursor displays an autoproteolysis activity that results in the cleavage of the full-length protein into two parts (N-product and C-product). In addition, the C-terminal part displays a cholesterol transferase activity that results by the covalent attachment of a cholesterol moiety to the C-terminal of the newly generated N-product.</text>
</comment>
<dbReference type="SMART" id="SM00306">
    <property type="entry name" value="HintN"/>
    <property type="match status" value="1"/>
</dbReference>
<dbReference type="FunFam" id="3.30.1380.10:FF:000001">
    <property type="entry name" value="Indian hedgehog"/>
    <property type="match status" value="1"/>
</dbReference>
<keyword evidence="20" id="KW-0333">Golgi apparatus</keyword>